<evidence type="ECO:0000259" key="2">
    <source>
        <dbReference type="Pfam" id="PF01738"/>
    </source>
</evidence>
<dbReference type="Pfam" id="PF01738">
    <property type="entry name" value="DLH"/>
    <property type="match status" value="1"/>
</dbReference>
<feature type="signal peptide" evidence="1">
    <location>
        <begin position="1"/>
        <end position="20"/>
    </location>
</feature>
<feature type="domain" description="Dienelactone hydrolase" evidence="2">
    <location>
        <begin position="159"/>
        <end position="257"/>
    </location>
</feature>
<evidence type="ECO:0000256" key="1">
    <source>
        <dbReference type="SAM" id="SignalP"/>
    </source>
</evidence>
<dbReference type="SUPFAM" id="SSF53474">
    <property type="entry name" value="alpha/beta-Hydrolases"/>
    <property type="match status" value="1"/>
</dbReference>
<comment type="caution">
    <text evidence="3">The sequence shown here is derived from an EMBL/GenBank/DDBJ whole genome shotgun (WGS) entry which is preliminary data.</text>
</comment>
<name>A0AAV5FQR3_ELECO</name>
<evidence type="ECO:0000313" key="3">
    <source>
        <dbReference type="EMBL" id="GJN36616.1"/>
    </source>
</evidence>
<reference evidence="3" key="1">
    <citation type="journal article" date="2018" name="DNA Res.">
        <title>Multiple hybrid de novo genome assembly of finger millet, an orphan allotetraploid crop.</title>
        <authorList>
            <person name="Hatakeyama M."/>
            <person name="Aluri S."/>
            <person name="Balachadran M.T."/>
            <person name="Sivarajan S.R."/>
            <person name="Patrignani A."/>
            <person name="Gruter S."/>
            <person name="Poveda L."/>
            <person name="Shimizu-Inatsugi R."/>
            <person name="Baeten J."/>
            <person name="Francoijs K.J."/>
            <person name="Nataraja K.N."/>
            <person name="Reddy Y.A.N."/>
            <person name="Phadnis S."/>
            <person name="Ravikumar R.L."/>
            <person name="Schlapbach R."/>
            <person name="Sreeman S.M."/>
            <person name="Shimizu K.K."/>
        </authorList>
    </citation>
    <scope>NUCLEOTIDE SEQUENCE</scope>
</reference>
<dbReference type="InterPro" id="IPR029058">
    <property type="entry name" value="AB_hydrolase_fold"/>
</dbReference>
<accession>A0AAV5FQR3</accession>
<protein>
    <recommendedName>
        <fullName evidence="2">Dienelactone hydrolase domain-containing protein</fullName>
    </recommendedName>
</protein>
<gene>
    <name evidence="3" type="primary">gb25493</name>
    <name evidence="3" type="ORF">PR202_gb25493</name>
</gene>
<reference evidence="3" key="2">
    <citation type="submission" date="2021-12" db="EMBL/GenBank/DDBJ databases">
        <title>Resequencing data analysis of finger millet.</title>
        <authorList>
            <person name="Hatakeyama M."/>
            <person name="Aluri S."/>
            <person name="Balachadran M.T."/>
            <person name="Sivarajan S.R."/>
            <person name="Poveda L."/>
            <person name="Shimizu-Inatsugi R."/>
            <person name="Schlapbach R."/>
            <person name="Sreeman S.M."/>
            <person name="Shimizu K.K."/>
        </authorList>
    </citation>
    <scope>NUCLEOTIDE SEQUENCE</scope>
</reference>
<sequence>MAWAGPSILYLATMLVAATATSHEHSQCLENPPDMSFRRVEAGKVVNDLPGGFKAYVTGDSSSSNAVILASDVYGFEAPILRPLNGAVLFINDREPREKNKKPPRDDQLYILMLLTTGMGISSDGREGDEDLAAGEGVSGDGDNDFAAADPCDGVRTRYYVVVPDFFHGDPYNDSQVLSEWIKAHSPVKAAEDAKPLIAALRDDGKFIGVGGYCWGGKFAVEMAKTDDIKVVCLSHPAYVAVDDMKGAQNDTITPPKQVHQLEQALRQRTGVGDKEAASWCATAEKRAVWPWSSSGPGGHDSFSLDITLLPLTDNLVAMVLARIGDLDPPPILVPELGEPRLASTANHLVLLVLLHPLSHLHLVPL</sequence>
<dbReference type="PANTHER" id="PTHR17630">
    <property type="entry name" value="DIENELACTONE HYDROLASE"/>
    <property type="match status" value="1"/>
</dbReference>
<dbReference type="GO" id="GO:0016787">
    <property type="term" value="F:hydrolase activity"/>
    <property type="evidence" value="ECO:0007669"/>
    <property type="project" value="InterPro"/>
</dbReference>
<dbReference type="InterPro" id="IPR002925">
    <property type="entry name" value="Dienelactn_hydro"/>
</dbReference>
<dbReference type="AlphaFoldDB" id="A0AAV5FQR3"/>
<keyword evidence="4" id="KW-1185">Reference proteome</keyword>
<evidence type="ECO:0000313" key="4">
    <source>
        <dbReference type="Proteomes" id="UP001054889"/>
    </source>
</evidence>
<proteinExistence type="predicted"/>
<keyword evidence="1" id="KW-0732">Signal</keyword>
<dbReference type="EMBL" id="BQKI01000090">
    <property type="protein sequence ID" value="GJN36616.1"/>
    <property type="molecule type" value="Genomic_DNA"/>
</dbReference>
<feature type="chain" id="PRO_5043551456" description="Dienelactone hydrolase domain-containing protein" evidence="1">
    <location>
        <begin position="21"/>
        <end position="366"/>
    </location>
</feature>
<dbReference type="Proteomes" id="UP001054889">
    <property type="component" value="Unassembled WGS sequence"/>
</dbReference>
<dbReference type="PANTHER" id="PTHR17630:SF85">
    <property type="entry name" value="DIENELACTONE HYDROLASE DOMAIN-CONTAINING PROTEIN"/>
    <property type="match status" value="1"/>
</dbReference>
<dbReference type="Gene3D" id="3.40.50.1820">
    <property type="entry name" value="alpha/beta hydrolase"/>
    <property type="match status" value="1"/>
</dbReference>
<organism evidence="3 4">
    <name type="scientific">Eleusine coracana subsp. coracana</name>
    <dbReference type="NCBI Taxonomy" id="191504"/>
    <lineage>
        <taxon>Eukaryota</taxon>
        <taxon>Viridiplantae</taxon>
        <taxon>Streptophyta</taxon>
        <taxon>Embryophyta</taxon>
        <taxon>Tracheophyta</taxon>
        <taxon>Spermatophyta</taxon>
        <taxon>Magnoliopsida</taxon>
        <taxon>Liliopsida</taxon>
        <taxon>Poales</taxon>
        <taxon>Poaceae</taxon>
        <taxon>PACMAD clade</taxon>
        <taxon>Chloridoideae</taxon>
        <taxon>Cynodonteae</taxon>
        <taxon>Eleusininae</taxon>
        <taxon>Eleusine</taxon>
    </lineage>
</organism>